<keyword evidence="5" id="KW-1185">Reference proteome</keyword>
<dbReference type="Pfam" id="PF00102">
    <property type="entry name" value="Y_phosphatase"/>
    <property type="match status" value="1"/>
</dbReference>
<protein>
    <recommendedName>
        <fullName evidence="6">Protein tyrosine phosphatase</fullName>
    </recommendedName>
</protein>
<dbReference type="PROSITE" id="PS50056">
    <property type="entry name" value="TYR_PHOSPHATASE_2"/>
    <property type="match status" value="1"/>
</dbReference>
<dbReference type="Proteomes" id="UP001153954">
    <property type="component" value="Unassembled WGS sequence"/>
</dbReference>
<dbReference type="InterPro" id="IPR000387">
    <property type="entry name" value="Tyr_Pase_dom"/>
</dbReference>
<dbReference type="InterPro" id="IPR003595">
    <property type="entry name" value="Tyr_Pase_cat"/>
</dbReference>
<evidence type="ECO:0000256" key="1">
    <source>
        <dbReference type="SAM" id="MobiDB-lite"/>
    </source>
</evidence>
<evidence type="ECO:0000313" key="4">
    <source>
        <dbReference type="EMBL" id="CAH2088481.1"/>
    </source>
</evidence>
<dbReference type="GO" id="GO:0004725">
    <property type="term" value="F:protein tyrosine phosphatase activity"/>
    <property type="evidence" value="ECO:0007669"/>
    <property type="project" value="InterPro"/>
</dbReference>
<feature type="region of interest" description="Disordered" evidence="1">
    <location>
        <begin position="509"/>
        <end position="542"/>
    </location>
</feature>
<dbReference type="PRINTS" id="PR00700">
    <property type="entry name" value="PRTYPHPHTASE"/>
</dbReference>
<dbReference type="SMART" id="SM00194">
    <property type="entry name" value="PTPc"/>
    <property type="match status" value="1"/>
</dbReference>
<dbReference type="InterPro" id="IPR050348">
    <property type="entry name" value="Protein-Tyr_Phosphatase"/>
</dbReference>
<dbReference type="CDD" id="cd00047">
    <property type="entry name" value="PTPc"/>
    <property type="match status" value="1"/>
</dbReference>
<evidence type="ECO:0000259" key="2">
    <source>
        <dbReference type="PROSITE" id="PS50055"/>
    </source>
</evidence>
<dbReference type="InterPro" id="IPR000242">
    <property type="entry name" value="PTP_cat"/>
</dbReference>
<name>A0AAU9TNM5_EUPED</name>
<dbReference type="EMBL" id="CAKOGL010000007">
    <property type="protein sequence ID" value="CAH2088481.1"/>
    <property type="molecule type" value="Genomic_DNA"/>
</dbReference>
<dbReference type="PANTHER" id="PTHR19134:SF534">
    <property type="entry name" value="LD27988P"/>
    <property type="match status" value="1"/>
</dbReference>
<feature type="domain" description="Tyrosine specific protein phosphatases" evidence="3">
    <location>
        <begin position="179"/>
        <end position="258"/>
    </location>
</feature>
<gene>
    <name evidence="4" type="ORF">EEDITHA_LOCUS4637</name>
</gene>
<feature type="compositionally biased region" description="Polar residues" evidence="1">
    <location>
        <begin position="522"/>
        <end position="531"/>
    </location>
</feature>
<evidence type="ECO:0000259" key="3">
    <source>
        <dbReference type="PROSITE" id="PS50056"/>
    </source>
</evidence>
<feature type="domain" description="Tyrosine-protein phosphatase" evidence="2">
    <location>
        <begin position="10"/>
        <end position="267"/>
    </location>
</feature>
<dbReference type="Gene3D" id="3.90.190.10">
    <property type="entry name" value="Protein tyrosine phosphatase superfamily"/>
    <property type="match status" value="1"/>
</dbReference>
<evidence type="ECO:0008006" key="6">
    <source>
        <dbReference type="Google" id="ProtNLM"/>
    </source>
</evidence>
<dbReference type="PANTHER" id="PTHR19134">
    <property type="entry name" value="RECEPTOR-TYPE TYROSINE-PROTEIN PHOSPHATASE"/>
    <property type="match status" value="1"/>
</dbReference>
<proteinExistence type="predicted"/>
<comment type="caution">
    <text evidence="4">The sequence shown here is derived from an EMBL/GenBank/DDBJ whole genome shotgun (WGS) entry which is preliminary data.</text>
</comment>
<dbReference type="SMART" id="SM00404">
    <property type="entry name" value="PTPc_motif"/>
    <property type="match status" value="1"/>
</dbReference>
<reference evidence="4" key="1">
    <citation type="submission" date="2022-03" db="EMBL/GenBank/DDBJ databases">
        <authorList>
            <person name="Tunstrom K."/>
        </authorList>
    </citation>
    <scope>NUCLEOTIDE SEQUENCE</scope>
</reference>
<evidence type="ECO:0000313" key="5">
    <source>
        <dbReference type="Proteomes" id="UP001153954"/>
    </source>
</evidence>
<dbReference type="AlphaFoldDB" id="A0AAU9TNM5"/>
<sequence length="557" mass="64435">MKVLTTEPCIPRMNADEFRRFMEDPKSKTRIINEYQSPFMKKEEEIISTLEQNKEVQIKGCLSYLQFLYYGPQSKKNQVVRKKTEMFWLSVWDNHVEIIVMIGKLNEKSFQYWSSTERKSVVSGKFKITTREVIVHSHFTATMLTLTSMTLKPRQRRLVFHYQYTEWPKGSLPHPKHFLDFYFFFDNAYDKLKYRMPDKKTAPVLIHCFDGLGGSEVFCAIDICKTKYDSTDVVSVSHVVERMREQKSGSINSSDLYTLCYEIVKAGPIVNDTNSKAPKAPQRKIIQYLNCSELHKRTLGGDDVIQLSDSIIVNASNPCIMKASEIILENNEFPGYQHAFNITAKKIRMLNNKFIGPEQNHYIVGDIVDLYYNTYQGDLQVHEVGGYIFTALMTVFDGQYRFHQYLANQVMVMDSESKGFSFGIILRKNPPKSMYDLYPNVLSHYKTGVFNDLEPQGEHYYGKMSPVTFDLTPRNATRFLEEVKLGSKIKRPADALIVQQRQVDENNAFESDMELKPPQSPRPTSNVTTSKSSRKRNKTDELSEVFEVLKSAKKKDV</sequence>
<dbReference type="InterPro" id="IPR029021">
    <property type="entry name" value="Prot-tyrosine_phosphatase-like"/>
</dbReference>
<dbReference type="PROSITE" id="PS50055">
    <property type="entry name" value="TYR_PHOSPHATASE_PTP"/>
    <property type="match status" value="1"/>
</dbReference>
<dbReference type="GO" id="GO:0048666">
    <property type="term" value="P:neuron development"/>
    <property type="evidence" value="ECO:0007669"/>
    <property type="project" value="UniProtKB-ARBA"/>
</dbReference>
<dbReference type="GO" id="GO:0009653">
    <property type="term" value="P:anatomical structure morphogenesis"/>
    <property type="evidence" value="ECO:0007669"/>
    <property type="project" value="UniProtKB-ARBA"/>
</dbReference>
<organism evidence="4 5">
    <name type="scientific">Euphydryas editha</name>
    <name type="common">Edith's checkerspot</name>
    <dbReference type="NCBI Taxonomy" id="104508"/>
    <lineage>
        <taxon>Eukaryota</taxon>
        <taxon>Metazoa</taxon>
        <taxon>Ecdysozoa</taxon>
        <taxon>Arthropoda</taxon>
        <taxon>Hexapoda</taxon>
        <taxon>Insecta</taxon>
        <taxon>Pterygota</taxon>
        <taxon>Neoptera</taxon>
        <taxon>Endopterygota</taxon>
        <taxon>Lepidoptera</taxon>
        <taxon>Glossata</taxon>
        <taxon>Ditrysia</taxon>
        <taxon>Papilionoidea</taxon>
        <taxon>Nymphalidae</taxon>
        <taxon>Nymphalinae</taxon>
        <taxon>Euphydryas</taxon>
    </lineage>
</organism>
<accession>A0AAU9TNM5</accession>
<dbReference type="SUPFAM" id="SSF52799">
    <property type="entry name" value="(Phosphotyrosine protein) phosphatases II"/>
    <property type="match status" value="1"/>
</dbReference>